<protein>
    <recommendedName>
        <fullName evidence="5">Thioesterase domain-containing protein</fullName>
    </recommendedName>
</protein>
<dbReference type="InterPro" id="IPR049450">
    <property type="entry name" value="ACOT8-like_C"/>
</dbReference>
<dbReference type="Gene3D" id="2.40.160.210">
    <property type="entry name" value="Acyl-CoA thioesterase, double hotdog domain"/>
    <property type="match status" value="1"/>
</dbReference>
<keyword evidence="4" id="KW-1185">Reference proteome</keyword>
<accession>A0A5N6KG76</accession>
<sequence length="389" mass="43334">MTTPPPSNTGTNFTDATKVEQLTSHTYSASFPDDWCIGSVPHGGFITAVFLQVSTLHFSTTLRTQNQPNPITLHLEFLRRTQTGPALFTVQDTKLGRQTSVLHITLSQGDRVEVVGYITHSNTSTETGVSSPHTHVLHPTPLPVSIPLLKTNTDPNYHLQAMPFPKFRKATTKSQIYSPQTQPSPIISDEWIRLSTGEPWTNTSLGYACDMFPLPTDFLSASTPTQTQNHPSNAKYWFPTLLLSIDFKKTLPTQGIEWLFIRIERKQTRNGRMDIAMTAWDEEGELVAISNHVALVVSSERNTSARSEVKGGKKIGGVDVCTLHRAIELDLEDGDSALLVYRNYVQPRSLCLSMPKYDCSAEKNLQVKEEPKCNLEQSETSHVITSPNR</sequence>
<dbReference type="Proteomes" id="UP000326757">
    <property type="component" value="Unassembled WGS sequence"/>
</dbReference>
<reference evidence="3 4" key="1">
    <citation type="submission" date="2019-06" db="EMBL/GenBank/DDBJ databases">
        <title>Genome Sequence of the Brown Rot Fungal Pathogen Monilinia laxa.</title>
        <authorList>
            <person name="De Miccolis Angelini R.M."/>
            <person name="Landi L."/>
            <person name="Abate D."/>
            <person name="Pollastro S."/>
            <person name="Romanazzi G."/>
            <person name="Faretra F."/>
        </authorList>
    </citation>
    <scope>NUCLEOTIDE SEQUENCE [LARGE SCALE GENOMIC DNA]</scope>
    <source>
        <strain evidence="3 4">Mlax316</strain>
    </source>
</reference>
<evidence type="ECO:0000259" key="1">
    <source>
        <dbReference type="Pfam" id="PF13622"/>
    </source>
</evidence>
<dbReference type="AlphaFoldDB" id="A0A5N6KG76"/>
<dbReference type="InterPro" id="IPR049449">
    <property type="entry name" value="TesB_ACOT8-like_N"/>
</dbReference>
<evidence type="ECO:0000259" key="2">
    <source>
        <dbReference type="Pfam" id="PF20789"/>
    </source>
</evidence>
<evidence type="ECO:0000313" key="4">
    <source>
        <dbReference type="Proteomes" id="UP000326757"/>
    </source>
</evidence>
<evidence type="ECO:0008006" key="5">
    <source>
        <dbReference type="Google" id="ProtNLM"/>
    </source>
</evidence>
<dbReference type="InterPro" id="IPR029069">
    <property type="entry name" value="HotDog_dom_sf"/>
</dbReference>
<feature type="domain" description="Acyl-CoA thioesterase-like N-terminal HotDog" evidence="1">
    <location>
        <begin position="32"/>
        <end position="120"/>
    </location>
</feature>
<organism evidence="3 4">
    <name type="scientific">Monilinia laxa</name>
    <name type="common">Brown rot fungus</name>
    <name type="synonym">Sclerotinia laxa</name>
    <dbReference type="NCBI Taxonomy" id="61186"/>
    <lineage>
        <taxon>Eukaryota</taxon>
        <taxon>Fungi</taxon>
        <taxon>Dikarya</taxon>
        <taxon>Ascomycota</taxon>
        <taxon>Pezizomycotina</taxon>
        <taxon>Leotiomycetes</taxon>
        <taxon>Helotiales</taxon>
        <taxon>Sclerotiniaceae</taxon>
        <taxon>Monilinia</taxon>
    </lineage>
</organism>
<dbReference type="InterPro" id="IPR052389">
    <property type="entry name" value="Sec_Metab_Biosynth-Assoc"/>
</dbReference>
<dbReference type="CDD" id="cd03440">
    <property type="entry name" value="hot_dog"/>
    <property type="match status" value="1"/>
</dbReference>
<dbReference type="InterPro" id="IPR042171">
    <property type="entry name" value="Acyl-CoA_hotdog"/>
</dbReference>
<comment type="caution">
    <text evidence="3">The sequence shown here is derived from an EMBL/GenBank/DDBJ whole genome shotgun (WGS) entry which is preliminary data.</text>
</comment>
<proteinExistence type="predicted"/>
<dbReference type="PANTHER" id="PTHR38110:SF1">
    <property type="entry name" value="THIOESTERASE DOMAIN-CONTAINING PROTEIN"/>
    <property type="match status" value="1"/>
</dbReference>
<gene>
    <name evidence="3" type="ORF">EYC80_006130</name>
</gene>
<feature type="domain" description="Acyl-CoA thioesterase-like C-terminal" evidence="2">
    <location>
        <begin position="179"/>
        <end position="296"/>
    </location>
</feature>
<name>A0A5N6KG76_MONLA</name>
<evidence type="ECO:0000313" key="3">
    <source>
        <dbReference type="EMBL" id="KAB8302784.1"/>
    </source>
</evidence>
<dbReference type="Pfam" id="PF20789">
    <property type="entry name" value="4HBT_3C"/>
    <property type="match status" value="1"/>
</dbReference>
<dbReference type="Pfam" id="PF13622">
    <property type="entry name" value="4HBT_3"/>
    <property type="match status" value="1"/>
</dbReference>
<dbReference type="OrthoDB" id="2532955at2759"/>
<dbReference type="EMBL" id="VIGI01000003">
    <property type="protein sequence ID" value="KAB8302784.1"/>
    <property type="molecule type" value="Genomic_DNA"/>
</dbReference>
<dbReference type="PANTHER" id="PTHR38110">
    <property type="entry name" value="CHROMOSOME 23, WHOLE GENOME SHOTGUN SEQUENCE"/>
    <property type="match status" value="1"/>
</dbReference>
<dbReference type="SUPFAM" id="SSF54637">
    <property type="entry name" value="Thioesterase/thiol ester dehydrase-isomerase"/>
    <property type="match status" value="2"/>
</dbReference>